<dbReference type="InterPro" id="IPR011006">
    <property type="entry name" value="CheY-like_superfamily"/>
</dbReference>
<feature type="modified residue" description="4-aspartylphosphate" evidence="10">
    <location>
        <position position="76"/>
    </location>
</feature>
<evidence type="ECO:0000256" key="6">
    <source>
        <dbReference type="ARBA" id="ARBA00023159"/>
    </source>
</evidence>
<dbReference type="Gene3D" id="1.10.10.60">
    <property type="entry name" value="Homeodomain-like"/>
    <property type="match status" value="1"/>
</dbReference>
<dbReference type="GO" id="GO:0003700">
    <property type="term" value="F:DNA-binding transcription factor activity"/>
    <property type="evidence" value="ECO:0007669"/>
    <property type="project" value="UniProtKB-UniRule"/>
</dbReference>
<dbReference type="PROSITE" id="PS51294">
    <property type="entry name" value="HTH_MYB"/>
    <property type="match status" value="1"/>
</dbReference>
<dbReference type="Pfam" id="PF00072">
    <property type="entry name" value="Response_reg"/>
    <property type="match status" value="1"/>
</dbReference>
<keyword evidence="14" id="KW-1185">Reference proteome</keyword>
<keyword evidence="5 9" id="KW-0238">DNA-binding</keyword>
<evidence type="ECO:0000256" key="7">
    <source>
        <dbReference type="ARBA" id="ARBA00023163"/>
    </source>
</evidence>
<keyword evidence="4 9" id="KW-0805">Transcription regulation</keyword>
<dbReference type="AlphaFoldDB" id="A0A8B9A6H4"/>
<dbReference type="GO" id="GO:0000160">
    <property type="term" value="P:phosphorelay signal transduction system"/>
    <property type="evidence" value="ECO:0007669"/>
    <property type="project" value="UniProtKB-KW"/>
</dbReference>
<evidence type="ECO:0000256" key="1">
    <source>
        <dbReference type="ARBA" id="ARBA00004123"/>
    </source>
</evidence>
<dbReference type="PROSITE" id="PS50110">
    <property type="entry name" value="RESPONSE_REGULATORY"/>
    <property type="match status" value="1"/>
</dbReference>
<dbReference type="KEGG" id="pda:120109159"/>
<dbReference type="Gene3D" id="3.40.50.2300">
    <property type="match status" value="1"/>
</dbReference>
<comment type="subcellular location">
    <subcellularLocation>
        <location evidence="1 9">Nucleus</location>
    </subcellularLocation>
</comment>
<evidence type="ECO:0000313" key="15">
    <source>
        <dbReference type="RefSeq" id="XP_038978839.1"/>
    </source>
</evidence>
<evidence type="ECO:0000256" key="9">
    <source>
        <dbReference type="PIRNR" id="PIRNR036392"/>
    </source>
</evidence>
<dbReference type="PIRSF" id="PIRSF036392">
    <property type="entry name" value="RR_ARR_type-B"/>
    <property type="match status" value="1"/>
</dbReference>
<dbReference type="PANTHER" id="PTHR43874:SF7">
    <property type="entry name" value="TWO-COMPONENT RESPONSE REGULATOR ARR10"/>
    <property type="match status" value="1"/>
</dbReference>
<dbReference type="InterPro" id="IPR017053">
    <property type="entry name" value="Response_reg_B-typ_pln"/>
</dbReference>
<evidence type="ECO:0000256" key="2">
    <source>
        <dbReference type="ARBA" id="ARBA00022553"/>
    </source>
</evidence>
<dbReference type="InterPro" id="IPR001005">
    <property type="entry name" value="SANT/Myb"/>
</dbReference>
<name>A0A8B9A6H4_PHODC</name>
<reference evidence="15" key="1">
    <citation type="submission" date="2025-08" db="UniProtKB">
        <authorList>
            <consortium name="RefSeq"/>
        </authorList>
    </citation>
    <scope>IDENTIFICATION</scope>
    <source>
        <tissue evidence="15">Young leaves</tissue>
    </source>
</reference>
<keyword evidence="6 9" id="KW-0010">Activator</keyword>
<feature type="domain" description="Response regulatory" evidence="12">
    <location>
        <begin position="25"/>
        <end position="140"/>
    </location>
</feature>
<feature type="region of interest" description="Disordered" evidence="11">
    <location>
        <begin position="151"/>
        <end position="206"/>
    </location>
</feature>
<dbReference type="GO" id="GO:0005634">
    <property type="term" value="C:nucleus"/>
    <property type="evidence" value="ECO:0007669"/>
    <property type="project" value="UniProtKB-SubCell"/>
</dbReference>
<gene>
    <name evidence="15" type="primary">LOC120109159</name>
</gene>
<dbReference type="GO" id="GO:0009736">
    <property type="term" value="P:cytokinin-activated signaling pathway"/>
    <property type="evidence" value="ECO:0007669"/>
    <property type="project" value="InterPro"/>
</dbReference>
<evidence type="ECO:0000256" key="10">
    <source>
        <dbReference type="PROSITE-ProRule" id="PRU00169"/>
    </source>
</evidence>
<dbReference type="GeneID" id="120109159"/>
<keyword evidence="2 10" id="KW-0597">Phosphoprotein</keyword>
<dbReference type="InterPro" id="IPR045279">
    <property type="entry name" value="ARR-like"/>
</dbReference>
<dbReference type="FunFam" id="1.10.10.60:FF:000007">
    <property type="entry name" value="Two-component response regulator"/>
    <property type="match status" value="1"/>
</dbReference>
<evidence type="ECO:0000256" key="11">
    <source>
        <dbReference type="SAM" id="MobiDB-lite"/>
    </source>
</evidence>
<dbReference type="InterPro" id="IPR009057">
    <property type="entry name" value="Homeodomain-like_sf"/>
</dbReference>
<evidence type="ECO:0000256" key="3">
    <source>
        <dbReference type="ARBA" id="ARBA00023012"/>
    </source>
</evidence>
<dbReference type="InterPro" id="IPR006447">
    <property type="entry name" value="Myb_dom_plants"/>
</dbReference>
<evidence type="ECO:0000259" key="12">
    <source>
        <dbReference type="PROSITE" id="PS50110"/>
    </source>
</evidence>
<evidence type="ECO:0000256" key="8">
    <source>
        <dbReference type="ARBA" id="ARBA00023242"/>
    </source>
</evidence>
<dbReference type="Proteomes" id="UP000228380">
    <property type="component" value="Unplaced"/>
</dbReference>
<sequence>MTVEESGRSKGNDAETTDKFPTGMRVLAVDDDPTCLKLLENLLLRCHYDVTTASQAIVALKMLRENKDKFDLVISDVHMPDMDGFKLLELVGLEMDLPVIMMSANGDTKAVMKGITHGACDYLLKPIRIEELKNIWQHVVRRKKFDSRYQNEGESSLKAQLPNSEGVQGPRDRSGKLNRKRKDQTEEDELDSEENLHGNEDPSTQKKPRVVWSVELQRKFVAAVNQLGVDKAVPKKILSLMNVEKLTRENVASHLQKYRLYLKRLSTVANQQTHMATVLGGRNSYINMSSLDGFSNFHALRGSGQLPTLASFQPNGLPGKMNSSSAFGMHGLVPSQNVQLGCTQNNRSYPINDLRKLQGISLLGNHQGNSLQGMPTSMGPDQLQQPKVVQEANNILPSGLSGSGLANGVFSSAFANMTNNALSIQANKEQTQTGGSGNYSSVRMPSSSSDPFEFCFGDSSYFPDLVRCDDTWQDVLSSTDLCASTLPICAPFSNNCSSTNNIGGRVSPIISNMNGDICCQPSIHVTVAPMHDSVIGNDVHGKVGSLGGSMMPIPIGAKKDPKFSDFGSSDKQNHSFNPIYDRILSNGIGNKRTDTDVIGQKVLDSSGLAQDCSIDKSRANGQLTYKDEDALEITKSQCDFNSTDCSHDGFANAMIKPVDGEPNASSSKSSMQHYI</sequence>
<dbReference type="GO" id="GO:0003677">
    <property type="term" value="F:DNA binding"/>
    <property type="evidence" value="ECO:0007669"/>
    <property type="project" value="UniProtKB-KW"/>
</dbReference>
<accession>A0A8B9A6H4</accession>
<dbReference type="InterPro" id="IPR017930">
    <property type="entry name" value="Myb_dom"/>
</dbReference>
<feature type="domain" description="HTH myb-type" evidence="13">
    <location>
        <begin position="204"/>
        <end position="263"/>
    </location>
</feature>
<keyword evidence="7 9" id="KW-0804">Transcription</keyword>
<dbReference type="SUPFAM" id="SSF46689">
    <property type="entry name" value="Homeodomain-like"/>
    <property type="match status" value="1"/>
</dbReference>
<dbReference type="PANTHER" id="PTHR43874">
    <property type="entry name" value="TWO-COMPONENT RESPONSE REGULATOR"/>
    <property type="match status" value="1"/>
</dbReference>
<dbReference type="CDD" id="cd17584">
    <property type="entry name" value="REC_typeB_ARR-like"/>
    <property type="match status" value="1"/>
</dbReference>
<dbReference type="OrthoDB" id="60033at2759"/>
<dbReference type="Pfam" id="PF00249">
    <property type="entry name" value="Myb_DNA-binding"/>
    <property type="match status" value="1"/>
</dbReference>
<organism evidence="14 15">
    <name type="scientific">Phoenix dactylifera</name>
    <name type="common">Date palm</name>
    <dbReference type="NCBI Taxonomy" id="42345"/>
    <lineage>
        <taxon>Eukaryota</taxon>
        <taxon>Viridiplantae</taxon>
        <taxon>Streptophyta</taxon>
        <taxon>Embryophyta</taxon>
        <taxon>Tracheophyta</taxon>
        <taxon>Spermatophyta</taxon>
        <taxon>Magnoliopsida</taxon>
        <taxon>Liliopsida</taxon>
        <taxon>Arecaceae</taxon>
        <taxon>Coryphoideae</taxon>
        <taxon>Phoeniceae</taxon>
        <taxon>Phoenix</taxon>
    </lineage>
</organism>
<feature type="compositionally biased region" description="Polar residues" evidence="11">
    <location>
        <begin position="152"/>
        <end position="166"/>
    </location>
</feature>
<dbReference type="SUPFAM" id="SSF52172">
    <property type="entry name" value="CheY-like"/>
    <property type="match status" value="1"/>
</dbReference>
<evidence type="ECO:0000256" key="5">
    <source>
        <dbReference type="ARBA" id="ARBA00023125"/>
    </source>
</evidence>
<dbReference type="NCBIfam" id="TIGR01557">
    <property type="entry name" value="myb_SHAQKYF"/>
    <property type="match status" value="1"/>
</dbReference>
<keyword evidence="3 9" id="KW-0902">Two-component regulatory system</keyword>
<evidence type="ECO:0000313" key="14">
    <source>
        <dbReference type="Proteomes" id="UP000228380"/>
    </source>
</evidence>
<dbReference type="InterPro" id="IPR001789">
    <property type="entry name" value="Sig_transdc_resp-reg_receiver"/>
</dbReference>
<keyword evidence="8 9" id="KW-0539">Nucleus</keyword>
<evidence type="ECO:0000256" key="4">
    <source>
        <dbReference type="ARBA" id="ARBA00023015"/>
    </source>
</evidence>
<protein>
    <recommendedName>
        <fullName evidence="9">Two-component response regulator</fullName>
    </recommendedName>
</protein>
<dbReference type="SMART" id="SM00448">
    <property type="entry name" value="REC"/>
    <property type="match status" value="1"/>
</dbReference>
<dbReference type="RefSeq" id="XP_038978839.1">
    <property type="nucleotide sequence ID" value="XM_039122911.1"/>
</dbReference>
<comment type="function">
    <text evidence="9">Transcriptional activator that binds specific DNA sequence.</text>
</comment>
<proteinExistence type="predicted"/>
<feature type="compositionally biased region" description="Basic and acidic residues" evidence="11">
    <location>
        <begin position="194"/>
        <end position="204"/>
    </location>
</feature>
<evidence type="ECO:0000259" key="13">
    <source>
        <dbReference type="PROSITE" id="PS51294"/>
    </source>
</evidence>